<organism evidence="4 5">
    <name type="scientific">Aminobacter aganoensis</name>
    <dbReference type="NCBI Taxonomy" id="83264"/>
    <lineage>
        <taxon>Bacteria</taxon>
        <taxon>Pseudomonadati</taxon>
        <taxon>Pseudomonadota</taxon>
        <taxon>Alphaproteobacteria</taxon>
        <taxon>Hyphomicrobiales</taxon>
        <taxon>Phyllobacteriaceae</taxon>
        <taxon>Aminobacter</taxon>
    </lineage>
</organism>
<evidence type="ECO:0000259" key="3">
    <source>
        <dbReference type="Pfam" id="PF13194"/>
    </source>
</evidence>
<dbReference type="Proteomes" id="UP000536262">
    <property type="component" value="Unassembled WGS sequence"/>
</dbReference>
<sequence length="417" mass="42303">MDQLIAQLGLALAIGLLVGLERGWRERDAPDRSRTAGLRTFGLVGLLGGIFAALSEALGSGVLIAGFLGFAAIFAWFSAREAEHDQNFSVTGVAAGLIVFALGALAVVGETRAAAAGGAALAAVLASREVLHDLLRRLTWIELRSAMILAVMTAIVLPLLPDRAIDPWGGLNPFEIWFFTVVIAAISFGGYVAVRVLGQTRGLLVGTLAGAVVSSTAVTVALARMAKAEGNALPLAGAAGLAALISILRVLVIVAIIAPQVLGWIVAPALAAAMVLATSGAVLLVRNGVHPTREKGGERNPFELGSLLLFAASFAVVSTVSAALASRFGEGGLLMTSAVSGAFDVDVAVLSALRLVEQTAAINTVGGAVLVALAANAIGKLFLSILAGPVRFSLPLAIITLAAAAAAGVAFWLGMAV</sequence>
<evidence type="ECO:0000313" key="4">
    <source>
        <dbReference type="EMBL" id="MBB6357500.1"/>
    </source>
</evidence>
<keyword evidence="5" id="KW-1185">Reference proteome</keyword>
<comment type="caution">
    <text evidence="4">The sequence shown here is derived from an EMBL/GenBank/DDBJ whole genome shotgun (WGS) entry which is preliminary data.</text>
</comment>
<feature type="domain" description="MgtC/SapB/SrpB/YhiD N-terminal" evidence="2">
    <location>
        <begin position="8"/>
        <end position="133"/>
    </location>
</feature>
<evidence type="ECO:0000259" key="2">
    <source>
        <dbReference type="Pfam" id="PF02308"/>
    </source>
</evidence>
<feature type="transmembrane region" description="Helical" evidence="1">
    <location>
        <begin position="365"/>
        <end position="387"/>
    </location>
</feature>
<feature type="transmembrane region" description="Helical" evidence="1">
    <location>
        <begin position="6"/>
        <end position="24"/>
    </location>
</feature>
<evidence type="ECO:0000256" key="1">
    <source>
        <dbReference type="SAM" id="Phobius"/>
    </source>
</evidence>
<feature type="transmembrane region" description="Helical" evidence="1">
    <location>
        <begin position="264"/>
        <end position="284"/>
    </location>
</feature>
<dbReference type="AlphaFoldDB" id="A0A7X0FD51"/>
<feature type="domain" description="DUF4010" evidence="3">
    <location>
        <begin position="181"/>
        <end position="388"/>
    </location>
</feature>
<feature type="transmembrane region" description="Helical" evidence="1">
    <location>
        <begin position="332"/>
        <end position="353"/>
    </location>
</feature>
<feature type="transmembrane region" description="Helical" evidence="1">
    <location>
        <begin position="113"/>
        <end position="131"/>
    </location>
</feature>
<feature type="transmembrane region" description="Helical" evidence="1">
    <location>
        <begin position="203"/>
        <end position="223"/>
    </location>
</feature>
<protein>
    <submittedName>
        <fullName evidence="4">Uncharacterized membrane protein (DUF4010 family)</fullName>
    </submittedName>
</protein>
<dbReference type="InterPro" id="IPR049177">
    <property type="entry name" value="MgtC_SapB_SrpB_YhiD_N"/>
</dbReference>
<keyword evidence="1" id="KW-1133">Transmembrane helix</keyword>
<name>A0A7X0FD51_9HYPH</name>
<evidence type="ECO:0000313" key="5">
    <source>
        <dbReference type="Proteomes" id="UP000536262"/>
    </source>
</evidence>
<keyword evidence="1" id="KW-0472">Membrane</keyword>
<proteinExistence type="predicted"/>
<dbReference type="InterPro" id="IPR025105">
    <property type="entry name" value="DUF4010"/>
</dbReference>
<feature type="transmembrane region" description="Helical" evidence="1">
    <location>
        <begin position="36"/>
        <end position="54"/>
    </location>
</feature>
<keyword evidence="1" id="KW-0812">Transmembrane</keyword>
<dbReference type="Pfam" id="PF13194">
    <property type="entry name" value="DUF4010"/>
    <property type="match status" value="1"/>
</dbReference>
<gene>
    <name evidence="4" type="ORF">GGR00_005323</name>
</gene>
<dbReference type="PANTHER" id="PTHR39084">
    <property type="entry name" value="MEMBRANE PROTEIN-RELATED"/>
    <property type="match status" value="1"/>
</dbReference>
<feature type="transmembrane region" description="Helical" evidence="1">
    <location>
        <begin position="88"/>
        <end position="107"/>
    </location>
</feature>
<feature type="transmembrane region" description="Helical" evidence="1">
    <location>
        <begin position="143"/>
        <end position="161"/>
    </location>
</feature>
<dbReference type="PANTHER" id="PTHR39084:SF1">
    <property type="entry name" value="DUF4010 DOMAIN-CONTAINING PROTEIN"/>
    <property type="match status" value="1"/>
</dbReference>
<feature type="transmembrane region" description="Helical" evidence="1">
    <location>
        <begin position="235"/>
        <end position="257"/>
    </location>
</feature>
<reference evidence="4 5" key="1">
    <citation type="submission" date="2020-08" db="EMBL/GenBank/DDBJ databases">
        <title>Genomic Encyclopedia of Type Strains, Phase IV (KMG-IV): sequencing the most valuable type-strain genomes for metagenomic binning, comparative biology and taxonomic classification.</title>
        <authorList>
            <person name="Goeker M."/>
        </authorList>
    </citation>
    <scope>NUCLEOTIDE SEQUENCE [LARGE SCALE GENOMIC DNA]</scope>
    <source>
        <strain evidence="4 5">DSM 7051</strain>
    </source>
</reference>
<dbReference type="EMBL" id="JACHOU010000025">
    <property type="protein sequence ID" value="MBB6357500.1"/>
    <property type="molecule type" value="Genomic_DNA"/>
</dbReference>
<dbReference type="RefSeq" id="WP_184702253.1">
    <property type="nucleotide sequence ID" value="NZ_BAABEG010000005.1"/>
</dbReference>
<accession>A0A7X0FD51</accession>
<feature type="transmembrane region" description="Helical" evidence="1">
    <location>
        <begin position="60"/>
        <end position="79"/>
    </location>
</feature>
<feature type="transmembrane region" description="Helical" evidence="1">
    <location>
        <begin position="394"/>
        <end position="415"/>
    </location>
</feature>
<feature type="transmembrane region" description="Helical" evidence="1">
    <location>
        <begin position="304"/>
        <end position="325"/>
    </location>
</feature>
<feature type="transmembrane region" description="Helical" evidence="1">
    <location>
        <begin position="176"/>
        <end position="194"/>
    </location>
</feature>
<dbReference type="Pfam" id="PF02308">
    <property type="entry name" value="MgtC"/>
    <property type="match status" value="1"/>
</dbReference>